<gene>
    <name evidence="6" type="ORF">BN1012_Phect2195</name>
</gene>
<dbReference type="InterPro" id="IPR001129">
    <property type="entry name" value="Membr-assoc_MAPEG"/>
</dbReference>
<accession>X5M9S8</accession>
<dbReference type="RefSeq" id="WP_043948465.1">
    <property type="nucleotide sequence ID" value="NZ_HG966617.1"/>
</dbReference>
<dbReference type="Proteomes" id="UP000032160">
    <property type="component" value="Chromosome I"/>
</dbReference>
<dbReference type="Gene3D" id="1.20.120.550">
    <property type="entry name" value="Membrane associated eicosanoid/glutathione metabolism-like domain"/>
    <property type="match status" value="1"/>
</dbReference>
<proteinExistence type="predicted"/>
<organism evidence="6 7">
    <name type="scientific">Candidatus Phaeomarinibacter ectocarpi</name>
    <dbReference type="NCBI Taxonomy" id="1458461"/>
    <lineage>
        <taxon>Bacteria</taxon>
        <taxon>Pseudomonadati</taxon>
        <taxon>Pseudomonadota</taxon>
        <taxon>Alphaproteobacteria</taxon>
        <taxon>Hyphomicrobiales</taxon>
        <taxon>Parvibaculaceae</taxon>
        <taxon>Candidatus Phaeomarinibacter</taxon>
    </lineage>
</organism>
<evidence type="ECO:0000313" key="7">
    <source>
        <dbReference type="Proteomes" id="UP000032160"/>
    </source>
</evidence>
<evidence type="ECO:0000256" key="1">
    <source>
        <dbReference type="ARBA" id="ARBA00004370"/>
    </source>
</evidence>
<name>X5M9S8_9HYPH</name>
<feature type="transmembrane region" description="Helical" evidence="5">
    <location>
        <begin position="59"/>
        <end position="87"/>
    </location>
</feature>
<dbReference type="Pfam" id="PF01124">
    <property type="entry name" value="MAPEG"/>
    <property type="match status" value="1"/>
</dbReference>
<dbReference type="HOGENOM" id="CLU_134926_1_0_5"/>
<keyword evidence="3 5" id="KW-1133">Transmembrane helix</keyword>
<dbReference type="GO" id="GO:0016020">
    <property type="term" value="C:membrane"/>
    <property type="evidence" value="ECO:0007669"/>
    <property type="project" value="UniProtKB-SubCell"/>
</dbReference>
<keyword evidence="4 5" id="KW-0472">Membrane</keyword>
<reference evidence="6 7" key="1">
    <citation type="journal article" date="2014" name="Front. Genet.">
        <title>Genome and metabolic network of "Candidatus Phaeomarinobacter ectocarpi" Ec32, a new candidate genus of Alphaproteobacteria frequently associated with brown algae.</title>
        <authorList>
            <person name="Dittami S.M."/>
            <person name="Barbeyron T."/>
            <person name="Boyen C."/>
            <person name="Cambefort J."/>
            <person name="Collet G."/>
            <person name="Delage L."/>
            <person name="Gobet A."/>
            <person name="Groisillier A."/>
            <person name="Leblanc C."/>
            <person name="Michel G."/>
            <person name="Scornet D."/>
            <person name="Siegel A."/>
            <person name="Tapia J.E."/>
            <person name="Tonon T."/>
        </authorList>
    </citation>
    <scope>NUCLEOTIDE SEQUENCE [LARGE SCALE GENOMIC DNA]</scope>
    <source>
        <strain evidence="6 7">Ec32</strain>
    </source>
</reference>
<dbReference type="OrthoDB" id="7619858at2"/>
<evidence type="ECO:0000313" key="6">
    <source>
        <dbReference type="EMBL" id="CDO60408.1"/>
    </source>
</evidence>
<keyword evidence="7" id="KW-1185">Reference proteome</keyword>
<sequence length="130" mass="13553">MVGTQTEAVGLYIGLNLILTLVLAILVVRQRAKHEISLGTGGNDDLERAMRAHGNNVEYVAIALPGLIALALLGASTTLIHIAGLLVTVGRVGHAIGISNGISLFRQIGTLSTWFGILALGVGCLWIVFG</sequence>
<feature type="transmembrane region" description="Helical" evidence="5">
    <location>
        <begin position="108"/>
        <end position="129"/>
    </location>
</feature>
<dbReference type="EMBL" id="HG966617">
    <property type="protein sequence ID" value="CDO60408.1"/>
    <property type="molecule type" value="Genomic_DNA"/>
</dbReference>
<dbReference type="PANTHER" id="PTHR35814">
    <property type="match status" value="1"/>
</dbReference>
<evidence type="ECO:0000256" key="3">
    <source>
        <dbReference type="ARBA" id="ARBA00022989"/>
    </source>
</evidence>
<feature type="transmembrane region" description="Helical" evidence="5">
    <location>
        <begin position="9"/>
        <end position="28"/>
    </location>
</feature>
<keyword evidence="2 5" id="KW-0812">Transmembrane</keyword>
<dbReference type="STRING" id="1458461.BN1012_Phect2195"/>
<dbReference type="PANTHER" id="PTHR35814:SF1">
    <property type="entry name" value="GLUTATHIONE S-TRANSFERASE-RELATED"/>
    <property type="match status" value="1"/>
</dbReference>
<protein>
    <submittedName>
        <fullName evidence="6">Probable membrane protein STY2112</fullName>
    </submittedName>
</protein>
<dbReference type="InterPro" id="IPR023352">
    <property type="entry name" value="MAPEG-like_dom_sf"/>
</dbReference>
<evidence type="ECO:0000256" key="5">
    <source>
        <dbReference type="SAM" id="Phobius"/>
    </source>
</evidence>
<evidence type="ECO:0000256" key="4">
    <source>
        <dbReference type="ARBA" id="ARBA00023136"/>
    </source>
</evidence>
<dbReference type="SUPFAM" id="SSF161084">
    <property type="entry name" value="MAPEG domain-like"/>
    <property type="match status" value="1"/>
</dbReference>
<dbReference type="AlphaFoldDB" id="X5M9S8"/>
<evidence type="ECO:0000256" key="2">
    <source>
        <dbReference type="ARBA" id="ARBA00022692"/>
    </source>
</evidence>
<comment type="subcellular location">
    <subcellularLocation>
        <location evidence="1">Membrane</location>
    </subcellularLocation>
</comment>
<dbReference type="KEGG" id="pect:BN1012_Phect2195"/>